<dbReference type="AlphaFoldDB" id="K9TXW4"/>
<protein>
    <submittedName>
        <fullName evidence="2">Uncharacterized protein</fullName>
    </submittedName>
</protein>
<keyword evidence="1" id="KW-0472">Membrane</keyword>
<dbReference type="HOGENOM" id="CLU_3372852_0_0_3"/>
<proteinExistence type="predicted"/>
<keyword evidence="3" id="KW-1185">Reference proteome</keyword>
<organism evidence="2 3">
    <name type="scientific">Chroococcidiopsis thermalis (strain PCC 7203)</name>
    <dbReference type="NCBI Taxonomy" id="251229"/>
    <lineage>
        <taxon>Bacteria</taxon>
        <taxon>Bacillati</taxon>
        <taxon>Cyanobacteriota</taxon>
        <taxon>Cyanophyceae</taxon>
        <taxon>Chroococcidiopsidales</taxon>
        <taxon>Chroococcidiopsidaceae</taxon>
        <taxon>Chroococcidiopsis</taxon>
    </lineage>
</organism>
<dbReference type="InParanoid" id="K9TXW4"/>
<accession>K9TXW4</accession>
<dbReference type="Proteomes" id="UP000010384">
    <property type="component" value="Chromosome"/>
</dbReference>
<evidence type="ECO:0000256" key="1">
    <source>
        <dbReference type="SAM" id="Phobius"/>
    </source>
</evidence>
<evidence type="ECO:0000313" key="2">
    <source>
        <dbReference type="EMBL" id="AFY86824.1"/>
    </source>
</evidence>
<evidence type="ECO:0000313" key="3">
    <source>
        <dbReference type="Proteomes" id="UP000010384"/>
    </source>
</evidence>
<keyword evidence="1" id="KW-0812">Transmembrane</keyword>
<name>K9TXW4_CHRTP</name>
<dbReference type="KEGG" id="cthe:Chro_1298"/>
<keyword evidence="1" id="KW-1133">Transmembrane helix</keyword>
<dbReference type="EMBL" id="CP003597">
    <property type="protein sequence ID" value="AFY86824.1"/>
    <property type="molecule type" value="Genomic_DNA"/>
</dbReference>
<sequence length="34" mass="4029">MTFEKELEEITALILFSCTGLFFGFLLFFIWAYS</sequence>
<feature type="transmembrane region" description="Helical" evidence="1">
    <location>
        <begin position="12"/>
        <end position="33"/>
    </location>
</feature>
<reference evidence="2 3" key="1">
    <citation type="submission" date="2012-06" db="EMBL/GenBank/DDBJ databases">
        <title>Finished chromosome of genome of Chroococcidiopsis thermalis PCC 7203.</title>
        <authorList>
            <consortium name="US DOE Joint Genome Institute"/>
            <person name="Gugger M."/>
            <person name="Coursin T."/>
            <person name="Rippka R."/>
            <person name="Tandeau De Marsac N."/>
            <person name="Huntemann M."/>
            <person name="Wei C.-L."/>
            <person name="Han J."/>
            <person name="Detter J.C."/>
            <person name="Han C."/>
            <person name="Tapia R."/>
            <person name="Davenport K."/>
            <person name="Daligault H."/>
            <person name="Erkkila T."/>
            <person name="Gu W."/>
            <person name="Munk A.C.C."/>
            <person name="Teshima H."/>
            <person name="Xu Y."/>
            <person name="Chain P."/>
            <person name="Chen A."/>
            <person name="Krypides N."/>
            <person name="Mavromatis K."/>
            <person name="Markowitz V."/>
            <person name="Szeto E."/>
            <person name="Ivanova N."/>
            <person name="Mikhailova N."/>
            <person name="Ovchinnikova G."/>
            <person name="Pagani I."/>
            <person name="Pati A."/>
            <person name="Goodwin L."/>
            <person name="Peters L."/>
            <person name="Pitluck S."/>
            <person name="Woyke T."/>
            <person name="Kerfeld C."/>
        </authorList>
    </citation>
    <scope>NUCLEOTIDE SEQUENCE [LARGE SCALE GENOMIC DNA]</scope>
    <source>
        <strain evidence="2 3">PCC 7203</strain>
    </source>
</reference>
<gene>
    <name evidence="2" type="ORF">Chro_1298</name>
</gene>